<dbReference type="Proteomes" id="UP000054007">
    <property type="component" value="Unassembled WGS sequence"/>
</dbReference>
<evidence type="ECO:0000256" key="2">
    <source>
        <dbReference type="ARBA" id="ARBA00022723"/>
    </source>
</evidence>
<dbReference type="PANTHER" id="PTHR47338:SF27">
    <property type="entry name" value="ZN(II)2CYS6 TRANSCRIPTION FACTOR (EUROFUNG)"/>
    <property type="match status" value="1"/>
</dbReference>
<gene>
    <name evidence="8" type="ORF">CYLTODRAFT_487766</name>
</gene>
<evidence type="ECO:0000256" key="6">
    <source>
        <dbReference type="SAM" id="MobiDB-lite"/>
    </source>
</evidence>
<dbReference type="SUPFAM" id="SSF57701">
    <property type="entry name" value="Zn2/Cys6 DNA-binding domain"/>
    <property type="match status" value="1"/>
</dbReference>
<dbReference type="Pfam" id="PF00172">
    <property type="entry name" value="Zn_clus"/>
    <property type="match status" value="1"/>
</dbReference>
<keyword evidence="4" id="KW-0804">Transcription</keyword>
<dbReference type="InterPro" id="IPR050815">
    <property type="entry name" value="TF_fung"/>
</dbReference>
<dbReference type="InterPro" id="IPR001138">
    <property type="entry name" value="Zn2Cys6_DnaBD"/>
</dbReference>
<sequence length="418" mass="45464">MLCFASPPTLMNIGHSQYYDGWSDADVAGVQDHPLYGNNLSQTRRSQFPTQGYRQLPEAESVPISSYRPLMPQSWHPPYGNAFEDTASASSLGAVRRRDAFSPNADLYGTNAREPSPYGDSTYPSSGSFSEHRTLPSPPSATERQRPRTAGSLDTPAGMLFRTPDHPRLRTAQACEKCRVRKAKCSGEHPSCKRCTTRGLVCEYAKEGRVRGPNKSKKPSVTRPNSDESVFSGGTSKTSSRARKQADDFIPGDFSGGGDSPSDSSVNDQLSNRSSPPAGRTRAPTLSINTDAANDGSPPANGHLSATTSADGFPLSAVSHPGTSSGLHFDYMADLDPYRYSHSPDERSLSCPQSAASLAFSSHEAPLTRGYATSPYDYEGVSRQQQLYPNYRPFEGEKTQFDYDYLGRPKPINHPTDL</sequence>
<feature type="compositionally biased region" description="Polar residues" evidence="6">
    <location>
        <begin position="222"/>
        <end position="239"/>
    </location>
</feature>
<feature type="domain" description="Zn(2)-C6 fungal-type" evidence="7">
    <location>
        <begin position="174"/>
        <end position="204"/>
    </location>
</feature>
<keyword evidence="2" id="KW-0479">Metal-binding</keyword>
<dbReference type="CDD" id="cd00067">
    <property type="entry name" value="GAL4"/>
    <property type="match status" value="1"/>
</dbReference>
<feature type="region of interest" description="Disordered" evidence="6">
    <location>
        <begin position="209"/>
        <end position="308"/>
    </location>
</feature>
<feature type="region of interest" description="Disordered" evidence="6">
    <location>
        <begin position="104"/>
        <end position="165"/>
    </location>
</feature>
<keyword evidence="3" id="KW-0805">Transcription regulation</keyword>
<dbReference type="STRING" id="1314674.A0A0D7BK85"/>
<reference evidence="8 9" key="1">
    <citation type="journal article" date="2015" name="Fungal Genet. Biol.">
        <title>Evolution of novel wood decay mechanisms in Agaricales revealed by the genome sequences of Fistulina hepatica and Cylindrobasidium torrendii.</title>
        <authorList>
            <person name="Floudas D."/>
            <person name="Held B.W."/>
            <person name="Riley R."/>
            <person name="Nagy L.G."/>
            <person name="Koehler G."/>
            <person name="Ransdell A.S."/>
            <person name="Younus H."/>
            <person name="Chow J."/>
            <person name="Chiniquy J."/>
            <person name="Lipzen A."/>
            <person name="Tritt A."/>
            <person name="Sun H."/>
            <person name="Haridas S."/>
            <person name="LaButti K."/>
            <person name="Ohm R.A."/>
            <person name="Kues U."/>
            <person name="Blanchette R.A."/>
            <person name="Grigoriev I.V."/>
            <person name="Minto R.E."/>
            <person name="Hibbett D.S."/>
        </authorList>
    </citation>
    <scope>NUCLEOTIDE SEQUENCE [LARGE SCALE GENOMIC DNA]</scope>
    <source>
        <strain evidence="8 9">FP15055 ss-10</strain>
    </source>
</reference>
<organism evidence="8 9">
    <name type="scientific">Cylindrobasidium torrendii FP15055 ss-10</name>
    <dbReference type="NCBI Taxonomy" id="1314674"/>
    <lineage>
        <taxon>Eukaryota</taxon>
        <taxon>Fungi</taxon>
        <taxon>Dikarya</taxon>
        <taxon>Basidiomycota</taxon>
        <taxon>Agaricomycotina</taxon>
        <taxon>Agaricomycetes</taxon>
        <taxon>Agaricomycetidae</taxon>
        <taxon>Agaricales</taxon>
        <taxon>Marasmiineae</taxon>
        <taxon>Physalacriaceae</taxon>
        <taxon>Cylindrobasidium</taxon>
    </lineage>
</organism>
<evidence type="ECO:0000313" key="8">
    <source>
        <dbReference type="EMBL" id="KIY70882.1"/>
    </source>
</evidence>
<feature type="compositionally biased region" description="Polar residues" evidence="6">
    <location>
        <begin position="266"/>
        <end position="275"/>
    </location>
</feature>
<dbReference type="PANTHER" id="PTHR47338">
    <property type="entry name" value="ZN(II)2CYS6 TRANSCRIPTION FACTOR (EUROFUNG)-RELATED"/>
    <property type="match status" value="1"/>
</dbReference>
<dbReference type="GO" id="GO:0008270">
    <property type="term" value="F:zinc ion binding"/>
    <property type="evidence" value="ECO:0007669"/>
    <property type="project" value="InterPro"/>
</dbReference>
<dbReference type="SMART" id="SM00066">
    <property type="entry name" value="GAL4"/>
    <property type="match status" value="1"/>
</dbReference>
<keyword evidence="9" id="KW-1185">Reference proteome</keyword>
<dbReference type="GO" id="GO:0000981">
    <property type="term" value="F:DNA-binding transcription factor activity, RNA polymerase II-specific"/>
    <property type="evidence" value="ECO:0007669"/>
    <property type="project" value="InterPro"/>
</dbReference>
<evidence type="ECO:0000256" key="4">
    <source>
        <dbReference type="ARBA" id="ARBA00023163"/>
    </source>
</evidence>
<name>A0A0D7BK85_9AGAR</name>
<dbReference type="GO" id="GO:0005634">
    <property type="term" value="C:nucleus"/>
    <property type="evidence" value="ECO:0007669"/>
    <property type="project" value="UniProtKB-SubCell"/>
</dbReference>
<evidence type="ECO:0000256" key="1">
    <source>
        <dbReference type="ARBA" id="ARBA00004123"/>
    </source>
</evidence>
<dbReference type="EMBL" id="KN880462">
    <property type="protein sequence ID" value="KIY70882.1"/>
    <property type="molecule type" value="Genomic_DNA"/>
</dbReference>
<dbReference type="PROSITE" id="PS00463">
    <property type="entry name" value="ZN2_CY6_FUNGAL_1"/>
    <property type="match status" value="1"/>
</dbReference>
<keyword evidence="5" id="KW-0539">Nucleus</keyword>
<dbReference type="PROSITE" id="PS50048">
    <property type="entry name" value="ZN2_CY6_FUNGAL_2"/>
    <property type="match status" value="1"/>
</dbReference>
<protein>
    <recommendedName>
        <fullName evidence="7">Zn(2)-C6 fungal-type domain-containing protein</fullName>
    </recommendedName>
</protein>
<dbReference type="Gene3D" id="4.10.240.10">
    <property type="entry name" value="Zn(2)-C6 fungal-type DNA-binding domain"/>
    <property type="match status" value="1"/>
</dbReference>
<dbReference type="InterPro" id="IPR036864">
    <property type="entry name" value="Zn2-C6_fun-type_DNA-bd_sf"/>
</dbReference>
<accession>A0A0D7BK85</accession>
<dbReference type="AlphaFoldDB" id="A0A0D7BK85"/>
<comment type="subcellular location">
    <subcellularLocation>
        <location evidence="1">Nucleus</location>
    </subcellularLocation>
</comment>
<proteinExistence type="predicted"/>
<evidence type="ECO:0000256" key="3">
    <source>
        <dbReference type="ARBA" id="ARBA00023015"/>
    </source>
</evidence>
<evidence type="ECO:0000313" key="9">
    <source>
        <dbReference type="Proteomes" id="UP000054007"/>
    </source>
</evidence>
<dbReference type="OrthoDB" id="2399539at2759"/>
<evidence type="ECO:0000259" key="7">
    <source>
        <dbReference type="PROSITE" id="PS50048"/>
    </source>
</evidence>
<evidence type="ECO:0000256" key="5">
    <source>
        <dbReference type="ARBA" id="ARBA00023242"/>
    </source>
</evidence>